<proteinExistence type="predicted"/>
<protein>
    <recommendedName>
        <fullName evidence="3">Restriction alleviation protein, Lar family</fullName>
    </recommendedName>
</protein>
<comment type="caution">
    <text evidence="1">The sequence shown here is derived from an EMBL/GenBank/DDBJ whole genome shotgun (WGS) entry which is preliminary data.</text>
</comment>
<sequence>MGEIKLKPCPFCGGEAFIHEICEDFLDVGWKMRGFAGSCKKCHATTEYNQDRNIAIRAWNKRAGEDGVEE</sequence>
<name>C0CR20_BLAHS</name>
<dbReference type="EMBL" id="ACBZ01000177">
    <property type="protein sequence ID" value="EEG47783.1"/>
    <property type="molecule type" value="Genomic_DNA"/>
</dbReference>
<dbReference type="RefSeq" id="WP_005951476.1">
    <property type="nucleotide sequence ID" value="NZ_CP136423.1"/>
</dbReference>
<dbReference type="PATRIC" id="fig|476272.21.peg.609"/>
<reference evidence="1 2" key="1">
    <citation type="submission" date="2009-01" db="EMBL/GenBank/DDBJ databases">
        <authorList>
            <person name="Fulton L."/>
            <person name="Clifton S."/>
            <person name="Fulton B."/>
            <person name="Xu J."/>
            <person name="Minx P."/>
            <person name="Pepin K.H."/>
            <person name="Johnson M."/>
            <person name="Bhonagiri V."/>
            <person name="Nash W.E."/>
            <person name="Mardis E.R."/>
            <person name="Wilson R.K."/>
        </authorList>
    </citation>
    <scope>NUCLEOTIDE SEQUENCE [LARGE SCALE GENOMIC DNA]</scope>
    <source>
        <strain evidence="2">DSM 10507 / JCM 14656 / S5a33</strain>
    </source>
</reference>
<evidence type="ECO:0000313" key="2">
    <source>
        <dbReference type="Proteomes" id="UP000003100"/>
    </source>
</evidence>
<keyword evidence="2" id="KW-1185">Reference proteome</keyword>
<dbReference type="GeneID" id="86822243"/>
<dbReference type="InterPro" id="IPR019908">
    <property type="entry name" value="Toxin_RalR"/>
</dbReference>
<accession>C0CR20</accession>
<dbReference type="NCBIfam" id="TIGR03655">
    <property type="entry name" value="anti_R_Lar"/>
    <property type="match status" value="1"/>
</dbReference>
<dbReference type="Pfam" id="PF14354">
    <property type="entry name" value="Lar_restr_allev"/>
    <property type="match status" value="1"/>
</dbReference>
<gene>
    <name evidence="1" type="ORF">RUMHYD_03333</name>
</gene>
<reference evidence="1 2" key="2">
    <citation type="submission" date="2009-02" db="EMBL/GenBank/DDBJ databases">
        <title>Draft genome sequence of Blautia hydrogenotrophica DSM 10507 (Ruminococcus hydrogenotrophicus DSM 10507).</title>
        <authorList>
            <person name="Sudarsanam P."/>
            <person name="Ley R."/>
            <person name="Guruge J."/>
            <person name="Turnbaugh P.J."/>
            <person name="Mahowald M."/>
            <person name="Liep D."/>
            <person name="Gordon J."/>
        </authorList>
    </citation>
    <scope>NUCLEOTIDE SEQUENCE [LARGE SCALE GENOMIC DNA]</scope>
    <source>
        <strain evidence="2">DSM 10507 / JCM 14656 / S5a33</strain>
    </source>
</reference>
<dbReference type="AlphaFoldDB" id="C0CR20"/>
<dbReference type="HOGENOM" id="CLU_2749709_0_0_9"/>
<evidence type="ECO:0008006" key="3">
    <source>
        <dbReference type="Google" id="ProtNLM"/>
    </source>
</evidence>
<organism evidence="1 2">
    <name type="scientific">Blautia hydrogenotrophica (strain DSM 10507 / JCM 14656 / S5a33)</name>
    <name type="common">Ruminococcus hydrogenotrophicus</name>
    <dbReference type="NCBI Taxonomy" id="476272"/>
    <lineage>
        <taxon>Bacteria</taxon>
        <taxon>Bacillati</taxon>
        <taxon>Bacillota</taxon>
        <taxon>Clostridia</taxon>
        <taxon>Lachnospirales</taxon>
        <taxon>Lachnospiraceae</taxon>
        <taxon>Blautia</taxon>
    </lineage>
</organism>
<evidence type="ECO:0000313" key="1">
    <source>
        <dbReference type="EMBL" id="EEG47783.1"/>
    </source>
</evidence>
<dbReference type="Proteomes" id="UP000003100">
    <property type="component" value="Unassembled WGS sequence"/>
</dbReference>